<sequence length="150" mass="14747">MLLVTLNVLFVLVAIAMIALILMQRGAGAAAGSGFGGGASATVFGARGSASFLTKATKWLAIAFFGITLFMAWYATRQATDPTAGADLGVMSQVPAAPAAPGALAVPAVPEAAAPDVPAVPAQEQAVPAAPSESEPVAGEGESDPAAQTP</sequence>
<feature type="compositionally biased region" description="Low complexity" evidence="12">
    <location>
        <begin position="116"/>
        <end position="131"/>
    </location>
</feature>
<dbReference type="EMBL" id="VOHE01000002">
    <property type="protein sequence ID" value="TWT20454.1"/>
    <property type="molecule type" value="Genomic_DNA"/>
</dbReference>
<dbReference type="GO" id="GO:0005886">
    <property type="term" value="C:plasma membrane"/>
    <property type="evidence" value="ECO:0007669"/>
    <property type="project" value="UniProtKB-SubCell"/>
</dbReference>
<dbReference type="OrthoDB" id="9813947at2"/>
<proteinExistence type="inferred from homology"/>
<dbReference type="GO" id="GO:0015450">
    <property type="term" value="F:protein-transporting ATPase activity"/>
    <property type="evidence" value="ECO:0007669"/>
    <property type="project" value="UniProtKB-UniRule"/>
</dbReference>
<gene>
    <name evidence="13" type="primary">secG</name>
    <name evidence="13" type="ORF">FQY79_03670</name>
</gene>
<evidence type="ECO:0000313" key="14">
    <source>
        <dbReference type="Proteomes" id="UP000315949"/>
    </source>
</evidence>
<keyword evidence="10 11" id="KW-0472">Membrane</keyword>
<keyword evidence="4 11" id="KW-0813">Transport</keyword>
<evidence type="ECO:0000256" key="11">
    <source>
        <dbReference type="RuleBase" id="RU365087"/>
    </source>
</evidence>
<dbReference type="GO" id="GO:0043952">
    <property type="term" value="P:protein transport by the Sec complex"/>
    <property type="evidence" value="ECO:0007669"/>
    <property type="project" value="TreeGrafter"/>
</dbReference>
<dbReference type="PANTHER" id="PTHR34182:SF1">
    <property type="entry name" value="PROTEIN-EXPORT MEMBRANE PROTEIN SECG"/>
    <property type="match status" value="1"/>
</dbReference>
<keyword evidence="6 11" id="KW-0812">Transmembrane</keyword>
<comment type="caution">
    <text evidence="13">The sequence shown here is derived from an EMBL/GenBank/DDBJ whole genome shotgun (WGS) entry which is preliminary data.</text>
</comment>
<evidence type="ECO:0000256" key="1">
    <source>
        <dbReference type="ARBA" id="ARBA00004651"/>
    </source>
</evidence>
<evidence type="ECO:0000256" key="6">
    <source>
        <dbReference type="ARBA" id="ARBA00022692"/>
    </source>
</evidence>
<dbReference type="PANTHER" id="PTHR34182">
    <property type="entry name" value="PROTEIN-EXPORT MEMBRANE PROTEIN SECG"/>
    <property type="match status" value="1"/>
</dbReference>
<evidence type="ECO:0000256" key="5">
    <source>
        <dbReference type="ARBA" id="ARBA00022475"/>
    </source>
</evidence>
<evidence type="ECO:0000256" key="2">
    <source>
        <dbReference type="ARBA" id="ARBA00008445"/>
    </source>
</evidence>
<evidence type="ECO:0000256" key="9">
    <source>
        <dbReference type="ARBA" id="ARBA00023010"/>
    </source>
</evidence>
<keyword evidence="14" id="KW-1185">Reference proteome</keyword>
<evidence type="ECO:0000256" key="12">
    <source>
        <dbReference type="SAM" id="MobiDB-lite"/>
    </source>
</evidence>
<comment type="similarity">
    <text evidence="2 11">Belongs to the SecG family.</text>
</comment>
<evidence type="ECO:0000256" key="3">
    <source>
        <dbReference type="ARBA" id="ARBA00017876"/>
    </source>
</evidence>
<evidence type="ECO:0000256" key="8">
    <source>
        <dbReference type="ARBA" id="ARBA00022989"/>
    </source>
</evidence>
<dbReference type="PRINTS" id="PR01651">
    <property type="entry name" value="SECGEXPORT"/>
</dbReference>
<dbReference type="GO" id="GO:0065002">
    <property type="term" value="P:intracellular protein transmembrane transport"/>
    <property type="evidence" value="ECO:0007669"/>
    <property type="project" value="TreeGrafter"/>
</dbReference>
<dbReference type="AlphaFoldDB" id="A0A5C5U3J8"/>
<evidence type="ECO:0000256" key="4">
    <source>
        <dbReference type="ARBA" id="ARBA00022448"/>
    </source>
</evidence>
<dbReference type="Pfam" id="PF03840">
    <property type="entry name" value="SecG"/>
    <property type="match status" value="1"/>
</dbReference>
<evidence type="ECO:0000256" key="10">
    <source>
        <dbReference type="ARBA" id="ARBA00023136"/>
    </source>
</evidence>
<protein>
    <recommendedName>
        <fullName evidence="3 11">Protein-export membrane protein SecG</fullName>
    </recommendedName>
</protein>
<dbReference type="RefSeq" id="WP_146310940.1">
    <property type="nucleotide sequence ID" value="NZ_VOHE01000002.1"/>
</dbReference>
<comment type="caution">
    <text evidence="11">Lacks conserved residue(s) required for the propagation of feature annotation.</text>
</comment>
<keyword evidence="5 11" id="KW-1003">Cell membrane</keyword>
<evidence type="ECO:0000256" key="7">
    <source>
        <dbReference type="ARBA" id="ARBA00022927"/>
    </source>
</evidence>
<dbReference type="NCBIfam" id="TIGR00810">
    <property type="entry name" value="secG"/>
    <property type="match status" value="1"/>
</dbReference>
<feature type="transmembrane region" description="Helical" evidence="11">
    <location>
        <begin position="57"/>
        <end position="75"/>
    </location>
</feature>
<dbReference type="GO" id="GO:0009306">
    <property type="term" value="P:protein secretion"/>
    <property type="evidence" value="ECO:0007669"/>
    <property type="project" value="UniProtKB-UniRule"/>
</dbReference>
<comment type="function">
    <text evidence="11">Involved in protein export. Participates in an early event of protein translocation.</text>
</comment>
<feature type="region of interest" description="Disordered" evidence="12">
    <location>
        <begin position="116"/>
        <end position="150"/>
    </location>
</feature>
<accession>A0A5C5U3J8</accession>
<reference evidence="13 14" key="1">
    <citation type="submission" date="2019-07" db="EMBL/GenBank/DDBJ databases">
        <title>Luteimonas sp. YD-1 nov., isolated from acidic soil.</title>
        <authorList>
            <person name="Zhou J."/>
        </authorList>
    </citation>
    <scope>NUCLEOTIDE SEQUENCE [LARGE SCALE GENOMIC DNA]</scope>
    <source>
        <strain evidence="13 14">YD-1</strain>
    </source>
</reference>
<keyword evidence="9 11" id="KW-0811">Translocation</keyword>
<comment type="subcellular location">
    <subcellularLocation>
        <location evidence="1 11">Cell membrane</location>
        <topology evidence="1 11">Multi-pass membrane protein</topology>
    </subcellularLocation>
</comment>
<dbReference type="Proteomes" id="UP000315949">
    <property type="component" value="Unassembled WGS sequence"/>
</dbReference>
<dbReference type="InterPro" id="IPR004692">
    <property type="entry name" value="SecG"/>
</dbReference>
<keyword evidence="8 11" id="KW-1133">Transmembrane helix</keyword>
<evidence type="ECO:0000313" key="13">
    <source>
        <dbReference type="EMBL" id="TWT20454.1"/>
    </source>
</evidence>
<name>A0A5C5U3J8_9GAMM</name>
<organism evidence="13 14">
    <name type="scientific">Luteimonas wenzhouensis</name>
    <dbReference type="NCBI Taxonomy" id="2599615"/>
    <lineage>
        <taxon>Bacteria</taxon>
        <taxon>Pseudomonadati</taxon>
        <taxon>Pseudomonadota</taxon>
        <taxon>Gammaproteobacteria</taxon>
        <taxon>Lysobacterales</taxon>
        <taxon>Lysobacteraceae</taxon>
        <taxon>Luteimonas</taxon>
    </lineage>
</organism>
<keyword evidence="7 11" id="KW-0653">Protein transport</keyword>